<organism evidence="2 3">
    <name type="scientific">Penicillium roqueforti (strain FM164)</name>
    <dbReference type="NCBI Taxonomy" id="1365484"/>
    <lineage>
        <taxon>Eukaryota</taxon>
        <taxon>Fungi</taxon>
        <taxon>Dikarya</taxon>
        <taxon>Ascomycota</taxon>
        <taxon>Pezizomycotina</taxon>
        <taxon>Eurotiomycetes</taxon>
        <taxon>Eurotiomycetidae</taxon>
        <taxon>Eurotiales</taxon>
        <taxon>Aspergillaceae</taxon>
        <taxon>Penicillium</taxon>
    </lineage>
</organism>
<name>W6QPI6_PENRF</name>
<reference evidence="2" key="1">
    <citation type="journal article" date="2014" name="Nat. Commun.">
        <title>Multiple recent horizontal transfers of a large genomic region in cheese making fungi.</title>
        <authorList>
            <person name="Cheeseman K."/>
            <person name="Ropars J."/>
            <person name="Renault P."/>
            <person name="Dupont J."/>
            <person name="Gouzy J."/>
            <person name="Branca A."/>
            <person name="Abraham A.L."/>
            <person name="Ceppi M."/>
            <person name="Conseiller E."/>
            <person name="Debuchy R."/>
            <person name="Malagnac F."/>
            <person name="Goarin A."/>
            <person name="Silar P."/>
            <person name="Lacoste S."/>
            <person name="Sallet E."/>
            <person name="Bensimon A."/>
            <person name="Giraud T."/>
            <person name="Brygoo Y."/>
        </authorList>
    </citation>
    <scope>NUCLEOTIDE SEQUENCE [LARGE SCALE GENOMIC DNA]</scope>
    <source>
        <strain evidence="2">FM164</strain>
    </source>
</reference>
<dbReference type="AlphaFoldDB" id="W6QPI6"/>
<proteinExistence type="predicted"/>
<accession>W6QPI6</accession>
<evidence type="ECO:0008006" key="4">
    <source>
        <dbReference type="Google" id="ProtNLM"/>
    </source>
</evidence>
<feature type="compositionally biased region" description="Polar residues" evidence="1">
    <location>
        <begin position="121"/>
        <end position="130"/>
    </location>
</feature>
<gene>
    <name evidence="2" type="ORF">PROQFM164_S11g000008</name>
</gene>
<dbReference type="EMBL" id="HG792025">
    <property type="protein sequence ID" value="CDM38305.1"/>
    <property type="molecule type" value="Genomic_DNA"/>
</dbReference>
<protein>
    <recommendedName>
        <fullName evidence="4">HNH nuclease domain-containing protein</fullName>
    </recommendedName>
</protein>
<dbReference type="Proteomes" id="UP000030686">
    <property type="component" value="Unassembled WGS sequence"/>
</dbReference>
<sequence length="274" mass="31231">MESRIEDGQPDPLHIFSEFEDPTRHSLIQQIVQDDPGLAMIPQQNLYALWFSDISALQEKANAQTKVAKKLRARDLRLLPNQYDVVGIWACEGQKTAASREEPQGSAPRLGLSERGRSSSPNTGSFSKPSTPEHENTVDLPSESANRDGYHCVVTKRGLPLIDSAHIITKKLNGARSLYLTQYECWDWLSAFWGDEKVDRLQSLLVSEGIMDTERLHNQITLDIQVQEYWDRAMCALRPVWVSEDQTEMQIAFHWLPLQENLPELENTYRVPTS</sequence>
<evidence type="ECO:0000256" key="1">
    <source>
        <dbReference type="SAM" id="MobiDB-lite"/>
    </source>
</evidence>
<feature type="region of interest" description="Disordered" evidence="1">
    <location>
        <begin position="96"/>
        <end position="144"/>
    </location>
</feature>
<dbReference type="OrthoDB" id="5416097at2759"/>
<keyword evidence="3" id="KW-1185">Reference proteome</keyword>
<evidence type="ECO:0000313" key="3">
    <source>
        <dbReference type="Proteomes" id="UP000030686"/>
    </source>
</evidence>
<evidence type="ECO:0000313" key="2">
    <source>
        <dbReference type="EMBL" id="CDM38305.1"/>
    </source>
</evidence>